<dbReference type="AlphaFoldDB" id="A0AAD9Z6Y0"/>
<sequence>MKLYTTGLAATIHSLLNHSAQLLNTLTLSNISLPHNNATISAPTPLPPDPSYFDYPTTAVATGQVKLFSYGPLLNYDDKERAISAALNDVVHHLRLGPNSRIGPELRIYISGNVELVLAPKPRMTWKIWIDAFNSIRMFYFDYSVALIFKVIDNVLGDVGGGWVTGLLS</sequence>
<name>A0AAD9Z6Y0_9LECA</name>
<evidence type="ECO:0000313" key="2">
    <source>
        <dbReference type="Proteomes" id="UP001276659"/>
    </source>
</evidence>
<comment type="caution">
    <text evidence="1">The sequence shown here is derived from an EMBL/GenBank/DDBJ whole genome shotgun (WGS) entry which is preliminary data.</text>
</comment>
<accession>A0AAD9Z6Y0</accession>
<gene>
    <name evidence="1" type="ORF">OEA41_006063</name>
</gene>
<reference evidence="1" key="1">
    <citation type="submission" date="2022-11" db="EMBL/GenBank/DDBJ databases">
        <title>Chromosomal genome sequence assembly and mating type (MAT) locus characterization of the leprose asexual lichenized fungus Lepraria neglecta (Nyl.) Erichsen.</title>
        <authorList>
            <person name="Allen J.L."/>
            <person name="Pfeffer B."/>
        </authorList>
    </citation>
    <scope>NUCLEOTIDE SEQUENCE</scope>
    <source>
        <strain evidence="1">Allen 5258</strain>
    </source>
</reference>
<protein>
    <submittedName>
        <fullName evidence="1">Uncharacterized protein</fullName>
    </submittedName>
</protein>
<evidence type="ECO:0000313" key="1">
    <source>
        <dbReference type="EMBL" id="KAK3172739.1"/>
    </source>
</evidence>
<keyword evidence="2" id="KW-1185">Reference proteome</keyword>
<organism evidence="1 2">
    <name type="scientific">Lepraria neglecta</name>
    <dbReference type="NCBI Taxonomy" id="209136"/>
    <lineage>
        <taxon>Eukaryota</taxon>
        <taxon>Fungi</taxon>
        <taxon>Dikarya</taxon>
        <taxon>Ascomycota</taxon>
        <taxon>Pezizomycotina</taxon>
        <taxon>Lecanoromycetes</taxon>
        <taxon>OSLEUM clade</taxon>
        <taxon>Lecanoromycetidae</taxon>
        <taxon>Lecanorales</taxon>
        <taxon>Lecanorineae</taxon>
        <taxon>Stereocaulaceae</taxon>
        <taxon>Lepraria</taxon>
    </lineage>
</organism>
<proteinExistence type="predicted"/>
<dbReference type="EMBL" id="JASNWA010000007">
    <property type="protein sequence ID" value="KAK3172739.1"/>
    <property type="molecule type" value="Genomic_DNA"/>
</dbReference>
<dbReference type="Proteomes" id="UP001276659">
    <property type="component" value="Unassembled WGS sequence"/>
</dbReference>